<dbReference type="Pfam" id="PF13398">
    <property type="entry name" value="Peptidase_M50B"/>
    <property type="match status" value="1"/>
</dbReference>
<reference evidence="2 3" key="1">
    <citation type="submission" date="2015-11" db="EMBL/GenBank/DDBJ databases">
        <title>Bacillus caseinolyticus sp nov.</title>
        <authorList>
            <person name="Dastager S.G."/>
            <person name="Mawlankar R."/>
        </authorList>
    </citation>
    <scope>NUCLEOTIDE SEQUENCE [LARGE SCALE GENOMIC DNA]</scope>
    <source>
        <strain evidence="2 3">SGD-V-76</strain>
    </source>
</reference>
<evidence type="ECO:0000313" key="3">
    <source>
        <dbReference type="Proteomes" id="UP000053681"/>
    </source>
</evidence>
<feature type="transmembrane region" description="Helical" evidence="1">
    <location>
        <begin position="6"/>
        <end position="25"/>
    </location>
</feature>
<organism evidence="2 3">
    <name type="scientific">Priestia veravalensis</name>
    <dbReference type="NCBI Taxonomy" id="1414648"/>
    <lineage>
        <taxon>Bacteria</taxon>
        <taxon>Bacillati</taxon>
        <taxon>Bacillota</taxon>
        <taxon>Bacilli</taxon>
        <taxon>Bacillales</taxon>
        <taxon>Bacillaceae</taxon>
        <taxon>Priestia</taxon>
    </lineage>
</organism>
<sequence length="236" mass="26291">MSQHTILYAFIVLAVILTRGIPLAGRQMHGLNQGLTHIGRYFSNLNTLLHEDGHALMGLIFGKGVKRIELYTNTEGVAITSTYAGARGWLPRVIIALAGYPFSSAMTYLFFYLLIQHRYDLLFYGLGGILLFNLLFLVRNRYGVLWLASILVILGGIYYLNSPALVMYSMMFVGAILLVESVLSAAVIFVLSVKQPYHAGDATSLKELTMISSRIWGLLFFAQALYIAYLSITLLH</sequence>
<keyword evidence="3" id="KW-1185">Reference proteome</keyword>
<gene>
    <name evidence="2" type="ORF">AS180_06580</name>
</gene>
<keyword evidence="1" id="KW-0812">Transmembrane</keyword>
<dbReference type="InterPro" id="IPR049500">
    <property type="entry name" value="Peptidase_M50B-like"/>
</dbReference>
<dbReference type="Proteomes" id="UP000053681">
    <property type="component" value="Unassembled WGS sequence"/>
</dbReference>
<feature type="transmembrane region" description="Helical" evidence="1">
    <location>
        <begin position="93"/>
        <end position="115"/>
    </location>
</feature>
<proteinExistence type="predicted"/>
<accession>A0A0V8JNK5</accession>
<keyword evidence="1" id="KW-0472">Membrane</keyword>
<name>A0A0V8JNK5_9BACI</name>
<evidence type="ECO:0000256" key="1">
    <source>
        <dbReference type="SAM" id="Phobius"/>
    </source>
</evidence>
<comment type="caution">
    <text evidence="2">The sequence shown here is derived from an EMBL/GenBank/DDBJ whole genome shotgun (WGS) entry which is preliminary data.</text>
</comment>
<evidence type="ECO:0000313" key="2">
    <source>
        <dbReference type="EMBL" id="KSU88644.1"/>
    </source>
</evidence>
<dbReference type="AlphaFoldDB" id="A0A0V8JNK5"/>
<feature type="transmembrane region" description="Helical" evidence="1">
    <location>
        <begin position="166"/>
        <end position="193"/>
    </location>
</feature>
<dbReference type="EMBL" id="LNQP01000017">
    <property type="protein sequence ID" value="KSU88644.1"/>
    <property type="molecule type" value="Genomic_DNA"/>
</dbReference>
<protein>
    <recommendedName>
        <fullName evidence="4">Peptidase M50B-like</fullName>
    </recommendedName>
</protein>
<dbReference type="RefSeq" id="WP_062686576.1">
    <property type="nucleotide sequence ID" value="NZ_KQ758636.1"/>
</dbReference>
<evidence type="ECO:0008006" key="4">
    <source>
        <dbReference type="Google" id="ProtNLM"/>
    </source>
</evidence>
<feature type="transmembrane region" description="Helical" evidence="1">
    <location>
        <begin position="214"/>
        <end position="235"/>
    </location>
</feature>
<feature type="transmembrane region" description="Helical" evidence="1">
    <location>
        <begin position="121"/>
        <end position="138"/>
    </location>
</feature>
<keyword evidence="1" id="KW-1133">Transmembrane helix</keyword>
<feature type="transmembrane region" description="Helical" evidence="1">
    <location>
        <begin position="143"/>
        <end position="160"/>
    </location>
</feature>